<organism evidence="1 2">
    <name type="scientific">Aspergillus brasiliensis (strain CBS 101740 / IMI 381727 / IBT 21946)</name>
    <dbReference type="NCBI Taxonomy" id="767769"/>
    <lineage>
        <taxon>Eukaryota</taxon>
        <taxon>Fungi</taxon>
        <taxon>Dikarya</taxon>
        <taxon>Ascomycota</taxon>
        <taxon>Pezizomycotina</taxon>
        <taxon>Eurotiomycetes</taxon>
        <taxon>Eurotiomycetidae</taxon>
        <taxon>Eurotiales</taxon>
        <taxon>Aspergillaceae</taxon>
        <taxon>Aspergillus</taxon>
        <taxon>Aspergillus subgen. Circumdati</taxon>
    </lineage>
</organism>
<protein>
    <submittedName>
        <fullName evidence="1">Uncharacterized protein</fullName>
    </submittedName>
</protein>
<gene>
    <name evidence="1" type="ORF">ASPBRDRAFT_44065</name>
</gene>
<evidence type="ECO:0000313" key="2">
    <source>
        <dbReference type="Proteomes" id="UP000184499"/>
    </source>
</evidence>
<dbReference type="GeneID" id="93577605"/>
<proteinExistence type="predicted"/>
<dbReference type="Proteomes" id="UP000184499">
    <property type="component" value="Unassembled WGS sequence"/>
</dbReference>
<feature type="non-terminal residue" evidence="1">
    <location>
        <position position="77"/>
    </location>
</feature>
<dbReference type="VEuPathDB" id="FungiDB:ASPBRDRAFT_44065"/>
<reference evidence="2" key="1">
    <citation type="journal article" date="2017" name="Genome Biol.">
        <title>Comparative genomics reveals high biological diversity and specific adaptations in the industrially and medically important fungal genus Aspergillus.</title>
        <authorList>
            <person name="de Vries R.P."/>
            <person name="Riley R."/>
            <person name="Wiebenga A."/>
            <person name="Aguilar-Osorio G."/>
            <person name="Amillis S."/>
            <person name="Uchima C.A."/>
            <person name="Anderluh G."/>
            <person name="Asadollahi M."/>
            <person name="Askin M."/>
            <person name="Barry K."/>
            <person name="Battaglia E."/>
            <person name="Bayram O."/>
            <person name="Benocci T."/>
            <person name="Braus-Stromeyer S.A."/>
            <person name="Caldana C."/>
            <person name="Canovas D."/>
            <person name="Cerqueira G.C."/>
            <person name="Chen F."/>
            <person name="Chen W."/>
            <person name="Choi C."/>
            <person name="Clum A."/>
            <person name="Dos Santos R.A."/>
            <person name="Damasio A.R."/>
            <person name="Diallinas G."/>
            <person name="Emri T."/>
            <person name="Fekete E."/>
            <person name="Flipphi M."/>
            <person name="Freyberg S."/>
            <person name="Gallo A."/>
            <person name="Gournas C."/>
            <person name="Habgood R."/>
            <person name="Hainaut M."/>
            <person name="Harispe M.L."/>
            <person name="Henrissat B."/>
            <person name="Hilden K.S."/>
            <person name="Hope R."/>
            <person name="Hossain A."/>
            <person name="Karabika E."/>
            <person name="Karaffa L."/>
            <person name="Karanyi Z."/>
            <person name="Krasevec N."/>
            <person name="Kuo A."/>
            <person name="Kusch H."/>
            <person name="LaButti K."/>
            <person name="Lagendijk E.L."/>
            <person name="Lapidus A."/>
            <person name="Levasseur A."/>
            <person name="Lindquist E."/>
            <person name="Lipzen A."/>
            <person name="Logrieco A.F."/>
            <person name="MacCabe A."/>
            <person name="Maekelae M.R."/>
            <person name="Malavazi I."/>
            <person name="Melin P."/>
            <person name="Meyer V."/>
            <person name="Mielnichuk N."/>
            <person name="Miskei M."/>
            <person name="Molnar A.P."/>
            <person name="Mule G."/>
            <person name="Ngan C.Y."/>
            <person name="Orejas M."/>
            <person name="Orosz E."/>
            <person name="Ouedraogo J.P."/>
            <person name="Overkamp K.M."/>
            <person name="Park H.-S."/>
            <person name="Perrone G."/>
            <person name="Piumi F."/>
            <person name="Punt P.J."/>
            <person name="Ram A.F."/>
            <person name="Ramon A."/>
            <person name="Rauscher S."/>
            <person name="Record E."/>
            <person name="Riano-Pachon D.M."/>
            <person name="Robert V."/>
            <person name="Roehrig J."/>
            <person name="Ruller R."/>
            <person name="Salamov A."/>
            <person name="Salih N.S."/>
            <person name="Samson R.A."/>
            <person name="Sandor E."/>
            <person name="Sanguinetti M."/>
            <person name="Schuetze T."/>
            <person name="Sepcic K."/>
            <person name="Shelest E."/>
            <person name="Sherlock G."/>
            <person name="Sophianopoulou V."/>
            <person name="Squina F.M."/>
            <person name="Sun H."/>
            <person name="Susca A."/>
            <person name="Todd R.B."/>
            <person name="Tsang A."/>
            <person name="Unkles S.E."/>
            <person name="van de Wiele N."/>
            <person name="van Rossen-Uffink D."/>
            <person name="Oliveira J.V."/>
            <person name="Vesth T.C."/>
            <person name="Visser J."/>
            <person name="Yu J.-H."/>
            <person name="Zhou M."/>
            <person name="Andersen M.R."/>
            <person name="Archer D.B."/>
            <person name="Baker S.E."/>
            <person name="Benoit I."/>
            <person name="Brakhage A.A."/>
            <person name="Braus G.H."/>
            <person name="Fischer R."/>
            <person name="Frisvad J.C."/>
            <person name="Goldman G.H."/>
            <person name="Houbraken J."/>
            <person name="Oakley B."/>
            <person name="Pocsi I."/>
            <person name="Scazzocchio C."/>
            <person name="Seiboth B."/>
            <person name="vanKuyk P.A."/>
            <person name="Wortman J."/>
            <person name="Dyer P.S."/>
            <person name="Grigoriev I.V."/>
        </authorList>
    </citation>
    <scope>NUCLEOTIDE SEQUENCE [LARGE SCALE GENOMIC DNA]</scope>
    <source>
        <strain evidence="2">CBS 101740 / IMI 381727 / IBT 21946</strain>
    </source>
</reference>
<accession>A0A1L9UHT4</accession>
<dbReference type="AlphaFoldDB" id="A0A1L9UHT4"/>
<evidence type="ECO:0000313" key="1">
    <source>
        <dbReference type="EMBL" id="OJJ71139.1"/>
    </source>
</evidence>
<keyword evidence="2" id="KW-1185">Reference proteome</keyword>
<dbReference type="EMBL" id="KV878685">
    <property type="protein sequence ID" value="OJJ71139.1"/>
    <property type="molecule type" value="Genomic_DNA"/>
</dbReference>
<sequence>MQSLALLLHGLCCVPSGFQKLLTELLSNTSKAKSQRQPRPPTPHCTSCMLRVQALLSIIIKHCRLPYVPGFPLMSDS</sequence>
<name>A0A1L9UHT4_ASPBC</name>
<dbReference type="RefSeq" id="XP_067478387.1">
    <property type="nucleotide sequence ID" value="XM_067625117.1"/>
</dbReference>